<dbReference type="InterPro" id="IPR046947">
    <property type="entry name" value="LytR-like"/>
</dbReference>
<dbReference type="PANTHER" id="PTHR37299">
    <property type="entry name" value="TRANSCRIPTIONAL REGULATOR-RELATED"/>
    <property type="match status" value="1"/>
</dbReference>
<evidence type="ECO:0000256" key="2">
    <source>
        <dbReference type="ARBA" id="ARBA00024867"/>
    </source>
</evidence>
<reference evidence="6" key="2">
    <citation type="journal article" date="2021" name="PeerJ">
        <title>Extensive microbial diversity within the chicken gut microbiome revealed by metagenomics and culture.</title>
        <authorList>
            <person name="Gilroy R."/>
            <person name="Ravi A."/>
            <person name="Getino M."/>
            <person name="Pursley I."/>
            <person name="Horton D.L."/>
            <person name="Alikhan N.F."/>
            <person name="Baker D."/>
            <person name="Gharbi K."/>
            <person name="Hall N."/>
            <person name="Watson M."/>
            <person name="Adriaenssens E.M."/>
            <person name="Foster-Nyarko E."/>
            <person name="Jarju S."/>
            <person name="Secka A."/>
            <person name="Antonio M."/>
            <person name="Oren A."/>
            <person name="Chaudhuri R.R."/>
            <person name="La Ragione R."/>
            <person name="Hildebrand F."/>
            <person name="Pallen M.J."/>
        </authorList>
    </citation>
    <scope>NUCLEOTIDE SEQUENCE</scope>
    <source>
        <strain evidence="6">ChiHjej9B8-7071</strain>
    </source>
</reference>
<feature type="modified residue" description="4-aspartylphosphate" evidence="3">
    <location>
        <position position="60"/>
    </location>
</feature>
<dbReference type="Pfam" id="PF04397">
    <property type="entry name" value="LytTR"/>
    <property type="match status" value="1"/>
</dbReference>
<evidence type="ECO:0000259" key="4">
    <source>
        <dbReference type="PROSITE" id="PS50110"/>
    </source>
</evidence>
<dbReference type="PROSITE" id="PS50110">
    <property type="entry name" value="RESPONSE_REGULATORY"/>
    <property type="match status" value="1"/>
</dbReference>
<dbReference type="Proteomes" id="UP000824258">
    <property type="component" value="Unassembled WGS sequence"/>
</dbReference>
<evidence type="ECO:0000256" key="1">
    <source>
        <dbReference type="ARBA" id="ARBA00018672"/>
    </source>
</evidence>
<keyword evidence="3" id="KW-0597">Phosphoprotein</keyword>
<dbReference type="InterPro" id="IPR011006">
    <property type="entry name" value="CheY-like_superfamily"/>
</dbReference>
<dbReference type="AlphaFoldDB" id="A0A9D1A7B5"/>
<name>A0A9D1A7B5_9FIRM</name>
<dbReference type="SUPFAM" id="SSF52172">
    <property type="entry name" value="CheY-like"/>
    <property type="match status" value="1"/>
</dbReference>
<dbReference type="Gene3D" id="2.40.50.1020">
    <property type="entry name" value="LytTr DNA-binding domain"/>
    <property type="match status" value="1"/>
</dbReference>
<protein>
    <recommendedName>
        <fullName evidence="1">Stage 0 sporulation protein A homolog</fullName>
    </recommendedName>
</protein>
<proteinExistence type="predicted"/>
<evidence type="ECO:0000256" key="3">
    <source>
        <dbReference type="PROSITE-ProRule" id="PRU00169"/>
    </source>
</evidence>
<dbReference type="Gene3D" id="3.40.50.2300">
    <property type="match status" value="1"/>
</dbReference>
<sequence>MAISAAIVDDQETDRSAVHALLTAWAKTRGETAMAKTFPSAEQFLFHYETCPQYDLLLLDIELSRMDGVTMAKRIRRGNSTVEIVFITGYTDYIAEGYEVGALHYLIKPVNREKFFSVLDRARERLAQNAKYLTLEWNSQLVRLRLAEIRFLDVAQNYVTVHAREDYTLKRPLKEFLPQLDGRFFPVGRSLIVNLFFIRRVTKQEIVLSDGTVLPLPRGAYEKLNRAIIERT</sequence>
<accession>A0A9D1A7B5</accession>
<dbReference type="PROSITE" id="PS50930">
    <property type="entry name" value="HTH_LYTTR"/>
    <property type="match status" value="1"/>
</dbReference>
<organism evidence="6 7">
    <name type="scientific">Candidatus Avoscillospira stercoripullorum</name>
    <dbReference type="NCBI Taxonomy" id="2840709"/>
    <lineage>
        <taxon>Bacteria</taxon>
        <taxon>Bacillati</taxon>
        <taxon>Bacillota</taxon>
        <taxon>Clostridia</taxon>
        <taxon>Eubacteriales</taxon>
        <taxon>Oscillospiraceae</taxon>
        <taxon>Oscillospiraceae incertae sedis</taxon>
        <taxon>Candidatus Avoscillospira</taxon>
    </lineage>
</organism>
<dbReference type="GO" id="GO:0000156">
    <property type="term" value="F:phosphorelay response regulator activity"/>
    <property type="evidence" value="ECO:0007669"/>
    <property type="project" value="InterPro"/>
</dbReference>
<gene>
    <name evidence="6" type="ORF">IAA70_02050</name>
</gene>
<dbReference type="EMBL" id="DVGD01000058">
    <property type="protein sequence ID" value="HIR09167.1"/>
    <property type="molecule type" value="Genomic_DNA"/>
</dbReference>
<comment type="function">
    <text evidence="2">May play the central regulatory role in sporulation. It may be an element of the effector pathway responsible for the activation of sporulation genes in response to nutritional stress. Spo0A may act in concert with spo0H (a sigma factor) to control the expression of some genes that are critical to the sporulation process.</text>
</comment>
<dbReference type="SMART" id="SM00850">
    <property type="entry name" value="LytTR"/>
    <property type="match status" value="1"/>
</dbReference>
<feature type="domain" description="HTH LytTR-type" evidence="5">
    <location>
        <begin position="133"/>
        <end position="230"/>
    </location>
</feature>
<dbReference type="PANTHER" id="PTHR37299:SF1">
    <property type="entry name" value="STAGE 0 SPORULATION PROTEIN A HOMOLOG"/>
    <property type="match status" value="1"/>
</dbReference>
<feature type="domain" description="Response regulatory" evidence="4">
    <location>
        <begin position="4"/>
        <end position="123"/>
    </location>
</feature>
<dbReference type="SMART" id="SM00448">
    <property type="entry name" value="REC"/>
    <property type="match status" value="1"/>
</dbReference>
<dbReference type="InterPro" id="IPR001789">
    <property type="entry name" value="Sig_transdc_resp-reg_receiver"/>
</dbReference>
<evidence type="ECO:0000313" key="6">
    <source>
        <dbReference type="EMBL" id="HIR09167.1"/>
    </source>
</evidence>
<dbReference type="Pfam" id="PF00072">
    <property type="entry name" value="Response_reg"/>
    <property type="match status" value="1"/>
</dbReference>
<comment type="caution">
    <text evidence="6">The sequence shown here is derived from an EMBL/GenBank/DDBJ whole genome shotgun (WGS) entry which is preliminary data.</text>
</comment>
<dbReference type="GO" id="GO:0003677">
    <property type="term" value="F:DNA binding"/>
    <property type="evidence" value="ECO:0007669"/>
    <property type="project" value="InterPro"/>
</dbReference>
<evidence type="ECO:0000313" key="7">
    <source>
        <dbReference type="Proteomes" id="UP000824258"/>
    </source>
</evidence>
<reference evidence="6" key="1">
    <citation type="submission" date="2020-10" db="EMBL/GenBank/DDBJ databases">
        <authorList>
            <person name="Gilroy R."/>
        </authorList>
    </citation>
    <scope>NUCLEOTIDE SEQUENCE</scope>
    <source>
        <strain evidence="6">ChiHjej9B8-7071</strain>
    </source>
</reference>
<evidence type="ECO:0000259" key="5">
    <source>
        <dbReference type="PROSITE" id="PS50930"/>
    </source>
</evidence>
<dbReference type="InterPro" id="IPR007492">
    <property type="entry name" value="LytTR_DNA-bd_dom"/>
</dbReference>
<dbReference type="CDD" id="cd00156">
    <property type="entry name" value="REC"/>
    <property type="match status" value="1"/>
</dbReference>